<name>A0A5J9WS02_9POAL</name>
<dbReference type="AlphaFoldDB" id="A0A5J9WS02"/>
<dbReference type="EMBL" id="RWGY01000002">
    <property type="protein sequence ID" value="TVU50697.1"/>
    <property type="molecule type" value="Genomic_DNA"/>
</dbReference>
<gene>
    <name evidence="1" type="ORF">EJB05_02077</name>
</gene>
<feature type="non-terminal residue" evidence="1">
    <location>
        <position position="1"/>
    </location>
</feature>
<comment type="caution">
    <text evidence="1">The sequence shown here is derived from an EMBL/GenBank/DDBJ whole genome shotgun (WGS) entry which is preliminary data.</text>
</comment>
<sequence length="110" mass="12315">MRRCCRCRFWARRILRSLFIQPDGIQGSKRGVLRPVGPFKASIGCFSKEMACRTPERHVWWDLYSPTEAVDALVANWSWSPPPQRPGSDSTSICSPISLQQLAGAPALQA</sequence>
<protein>
    <submittedName>
        <fullName evidence="1">Uncharacterized protein</fullName>
    </submittedName>
</protein>
<evidence type="ECO:0000313" key="2">
    <source>
        <dbReference type="Proteomes" id="UP000324897"/>
    </source>
</evidence>
<keyword evidence="2" id="KW-1185">Reference proteome</keyword>
<dbReference type="Proteomes" id="UP000324897">
    <property type="component" value="Chromosome 6"/>
</dbReference>
<dbReference type="Gramene" id="TVU50697">
    <property type="protein sequence ID" value="TVU50697"/>
    <property type="gene ID" value="EJB05_02077"/>
</dbReference>
<organism evidence="1 2">
    <name type="scientific">Eragrostis curvula</name>
    <name type="common">weeping love grass</name>
    <dbReference type="NCBI Taxonomy" id="38414"/>
    <lineage>
        <taxon>Eukaryota</taxon>
        <taxon>Viridiplantae</taxon>
        <taxon>Streptophyta</taxon>
        <taxon>Embryophyta</taxon>
        <taxon>Tracheophyta</taxon>
        <taxon>Spermatophyta</taxon>
        <taxon>Magnoliopsida</taxon>
        <taxon>Liliopsida</taxon>
        <taxon>Poales</taxon>
        <taxon>Poaceae</taxon>
        <taxon>PACMAD clade</taxon>
        <taxon>Chloridoideae</taxon>
        <taxon>Eragrostideae</taxon>
        <taxon>Eragrostidinae</taxon>
        <taxon>Eragrostis</taxon>
    </lineage>
</organism>
<reference evidence="1 2" key="1">
    <citation type="journal article" date="2019" name="Sci. Rep.">
        <title>A high-quality genome of Eragrostis curvula grass provides insights into Poaceae evolution and supports new strategies to enhance forage quality.</title>
        <authorList>
            <person name="Carballo J."/>
            <person name="Santos B.A.C.M."/>
            <person name="Zappacosta D."/>
            <person name="Garbus I."/>
            <person name="Selva J.P."/>
            <person name="Gallo C.A."/>
            <person name="Diaz A."/>
            <person name="Albertini E."/>
            <person name="Caccamo M."/>
            <person name="Echenique V."/>
        </authorList>
    </citation>
    <scope>NUCLEOTIDE SEQUENCE [LARGE SCALE GENOMIC DNA]</scope>
    <source>
        <strain evidence="2">cv. Victoria</strain>
        <tissue evidence="1">Leaf</tissue>
    </source>
</reference>
<dbReference type="OrthoDB" id="1600564at2759"/>
<accession>A0A5J9WS02</accession>
<proteinExistence type="predicted"/>
<evidence type="ECO:0000313" key="1">
    <source>
        <dbReference type="EMBL" id="TVU50697.1"/>
    </source>
</evidence>